<name>A0A2C6ANB7_FUSNP</name>
<dbReference type="Proteomes" id="UP000221852">
    <property type="component" value="Unassembled WGS sequence"/>
</dbReference>
<comment type="caution">
    <text evidence="1">The sequence shown here is derived from an EMBL/GenBank/DDBJ whole genome shotgun (WGS) entry which is preliminary data.</text>
</comment>
<dbReference type="AlphaFoldDB" id="A0A2C6ANB7"/>
<organism evidence="1 2">
    <name type="scientific">Fusobacterium nucleatum subsp. polymorphum</name>
    <name type="common">Fusobacterium polymorphum</name>
    <dbReference type="NCBI Taxonomy" id="76857"/>
    <lineage>
        <taxon>Bacteria</taxon>
        <taxon>Fusobacteriati</taxon>
        <taxon>Fusobacteriota</taxon>
        <taxon>Fusobacteriia</taxon>
        <taxon>Fusobacteriales</taxon>
        <taxon>Fusobacteriaceae</taxon>
        <taxon>Fusobacterium</taxon>
    </lineage>
</organism>
<evidence type="ECO:0000313" key="2">
    <source>
        <dbReference type="Proteomes" id="UP000221852"/>
    </source>
</evidence>
<sequence length="48" mass="5646">MSQVIFGVFEANLLASFPKLQRILNFYSLRNLVSNELFFKNIYIGEFL</sequence>
<accession>A0A2C6ANB7</accession>
<evidence type="ECO:0000313" key="1">
    <source>
        <dbReference type="EMBL" id="PHI13400.1"/>
    </source>
</evidence>
<proteinExistence type="predicted"/>
<protein>
    <submittedName>
        <fullName evidence="1">Riboflavin synthase subunit alpha</fullName>
    </submittedName>
</protein>
<dbReference type="EMBL" id="NIRQ01000001">
    <property type="protein sequence ID" value="PHI13400.1"/>
    <property type="molecule type" value="Genomic_DNA"/>
</dbReference>
<reference evidence="1 2" key="1">
    <citation type="submission" date="2017-06" db="EMBL/GenBank/DDBJ databases">
        <title>Draft genome sequence of Fusobacterium nucleatum subsp. polymorphum KCOM 1330 (=ChDC F330).</title>
        <authorList>
            <person name="Kook J.-K."/>
            <person name="Park S.-N."/>
            <person name="Lim Y.K."/>
            <person name="Roh H."/>
        </authorList>
    </citation>
    <scope>NUCLEOTIDE SEQUENCE [LARGE SCALE GENOMIC DNA]</scope>
    <source>
        <strain evidence="2">KCOM 1330 (ChDC F330)</strain>
    </source>
</reference>
<gene>
    <name evidence="1" type="ORF">CBG59_06710</name>
</gene>